<gene>
    <name evidence="2" type="ORF">F8E02_02305</name>
</gene>
<dbReference type="RefSeq" id="WP_317063833.1">
    <property type="nucleotide sequence ID" value="NZ_WBKO01000001.1"/>
</dbReference>
<feature type="domain" description="PRTase-CE" evidence="1">
    <location>
        <begin position="53"/>
        <end position="382"/>
    </location>
</feature>
<evidence type="ECO:0000313" key="3">
    <source>
        <dbReference type="Proteomes" id="UP001281203"/>
    </source>
</evidence>
<accession>A0ABU3WYH6</accession>
<reference evidence="2 3" key="1">
    <citation type="submission" date="2019-10" db="EMBL/GenBank/DDBJ databases">
        <title>Isolation and characterization of Methanoculleus sp. Wushi-C6 from a hot spring well.</title>
        <authorList>
            <person name="Chen S.-C."/>
            <person name="Lan Z.-H."/>
            <person name="You Y.-T."/>
            <person name="Lai M.-C."/>
        </authorList>
    </citation>
    <scope>NUCLEOTIDE SEQUENCE [LARGE SCALE GENOMIC DNA]</scope>
    <source>
        <strain evidence="2 3">Wushi-C6</strain>
    </source>
</reference>
<evidence type="ECO:0000313" key="2">
    <source>
        <dbReference type="EMBL" id="MDV2480855.1"/>
    </source>
</evidence>
<dbReference type="InterPro" id="IPR056920">
    <property type="entry name" value="PRTase-CE"/>
</dbReference>
<name>A0ABU3WYH6_9EURY</name>
<dbReference type="Pfam" id="PF24390">
    <property type="entry name" value="PRTase-CE"/>
    <property type="match status" value="1"/>
</dbReference>
<comment type="caution">
    <text evidence="2">The sequence shown here is derived from an EMBL/GenBank/DDBJ whole genome shotgun (WGS) entry which is preliminary data.</text>
</comment>
<sequence>MNSDLAERLLAKVMGWEEADVARERPLIQALALYKYDEYQQYSPGLRFIVNLAQWLYQFELQDRQTVYDFIKSKLIFFSNAEVFHFVTMVYPDIVRQLLVERVQKKDRLLGTSIRKIINTQEYQTLLRQCLFLGLSDGAHIDVFRRFNSAIISNEQVWLTYEISGDKAQKMRKSLKECISKGTGSIPSESDNKFKMLFLIDDFSASGVSYLRKESEGYTGKIKNILDKFFLQSTTENRDNLSELVDLESLEVHIILYVMTREAIDYLERTIDSWLRESGMNVSIDIHPVQIIPDICKINYDENQSIELTKILHKYYTQCISTSQGFLDMYERHWKLAPRWDHPWLGYNECALSVVMSHNTPNNSVPLLWFDEDSKHHGLFPRVNRHK</sequence>
<proteinExistence type="predicted"/>
<organism evidence="2 3">
    <name type="scientific">Methanoculleus caldifontis</name>
    <dbReference type="NCBI Taxonomy" id="2651577"/>
    <lineage>
        <taxon>Archaea</taxon>
        <taxon>Methanobacteriati</taxon>
        <taxon>Methanobacteriota</taxon>
        <taxon>Stenosarchaea group</taxon>
        <taxon>Methanomicrobia</taxon>
        <taxon>Methanomicrobiales</taxon>
        <taxon>Methanomicrobiaceae</taxon>
        <taxon>Methanoculleus</taxon>
    </lineage>
</organism>
<dbReference type="EMBL" id="WBKO01000001">
    <property type="protein sequence ID" value="MDV2480855.1"/>
    <property type="molecule type" value="Genomic_DNA"/>
</dbReference>
<evidence type="ECO:0000259" key="1">
    <source>
        <dbReference type="Pfam" id="PF24390"/>
    </source>
</evidence>
<dbReference type="Proteomes" id="UP001281203">
    <property type="component" value="Unassembled WGS sequence"/>
</dbReference>
<keyword evidence="3" id="KW-1185">Reference proteome</keyword>
<protein>
    <recommendedName>
        <fullName evidence="1">PRTase-CE domain-containing protein</fullName>
    </recommendedName>
</protein>